<comment type="caution">
    <text evidence="1">The sequence shown here is derived from an EMBL/GenBank/DDBJ whole genome shotgun (WGS) entry which is preliminary data.</text>
</comment>
<dbReference type="Pfam" id="PF01527">
    <property type="entry name" value="HTH_Tnp_1"/>
    <property type="match status" value="1"/>
</dbReference>
<protein>
    <recommendedName>
        <fullName evidence="3">Transposase</fullName>
    </recommendedName>
</protein>
<dbReference type="EMBL" id="BDQX01000227">
    <property type="protein sequence ID" value="GBG09359.1"/>
    <property type="molecule type" value="Genomic_DNA"/>
</dbReference>
<dbReference type="InterPro" id="IPR002514">
    <property type="entry name" value="Transposase_8"/>
</dbReference>
<dbReference type="GO" id="GO:0004803">
    <property type="term" value="F:transposase activity"/>
    <property type="evidence" value="ECO:0007669"/>
    <property type="project" value="InterPro"/>
</dbReference>
<evidence type="ECO:0000313" key="2">
    <source>
        <dbReference type="Proteomes" id="UP000245202"/>
    </source>
</evidence>
<dbReference type="Proteomes" id="UP000245202">
    <property type="component" value="Unassembled WGS sequence"/>
</dbReference>
<dbReference type="RefSeq" id="WP_108994116.1">
    <property type="nucleotide sequence ID" value="NZ_BDQX01000227.1"/>
</dbReference>
<proteinExistence type="predicted"/>
<keyword evidence="2" id="KW-1185">Reference proteome</keyword>
<dbReference type="GO" id="GO:0003677">
    <property type="term" value="F:DNA binding"/>
    <property type="evidence" value="ECO:0007669"/>
    <property type="project" value="InterPro"/>
</dbReference>
<reference evidence="1 2" key="1">
    <citation type="submission" date="2017-08" db="EMBL/GenBank/DDBJ databases">
        <title>Substantial Increase in Enzyme Production by Combined Drug-Resistance Mutations in Paenibacillus agaridevorans.</title>
        <authorList>
            <person name="Tanaka Y."/>
            <person name="Funane K."/>
            <person name="Hosaka T."/>
            <person name="Shiwa Y."/>
            <person name="Fujita N."/>
            <person name="Miyazaki T."/>
            <person name="Yoshikawa H."/>
            <person name="Murakami K."/>
            <person name="Kasahara K."/>
            <person name="Inaoka T."/>
            <person name="Hiraga Y."/>
            <person name="Ochi K."/>
        </authorList>
    </citation>
    <scope>NUCLEOTIDE SEQUENCE [LARGE SCALE GENOMIC DNA]</scope>
    <source>
        <strain evidence="1 2">T-3040</strain>
    </source>
</reference>
<evidence type="ECO:0008006" key="3">
    <source>
        <dbReference type="Google" id="ProtNLM"/>
    </source>
</evidence>
<feature type="non-terminal residue" evidence="1">
    <location>
        <position position="1"/>
    </location>
</feature>
<accession>A0A2R5EUK4</accession>
<dbReference type="GO" id="GO:0006313">
    <property type="term" value="P:DNA transposition"/>
    <property type="evidence" value="ECO:0007669"/>
    <property type="project" value="InterPro"/>
</dbReference>
<dbReference type="SUPFAM" id="SSF46689">
    <property type="entry name" value="Homeodomain-like"/>
    <property type="match status" value="1"/>
</dbReference>
<sequence length="105" mass="11921">AAQEALAGIKVGVLARKYEVAPKTIRNWVKEFQETFGEDAVPTIDERLDDAKRLAELEEQYNQALKALGEKELENKVLRELVKKINPASTTDLTLHRRSSSRDTR</sequence>
<organism evidence="1 2">
    <name type="scientific">Paenibacillus agaridevorans</name>
    <dbReference type="NCBI Taxonomy" id="171404"/>
    <lineage>
        <taxon>Bacteria</taxon>
        <taxon>Bacillati</taxon>
        <taxon>Bacillota</taxon>
        <taxon>Bacilli</taxon>
        <taxon>Bacillales</taxon>
        <taxon>Paenibacillaceae</taxon>
        <taxon>Paenibacillus</taxon>
    </lineage>
</organism>
<gene>
    <name evidence="1" type="ORF">PAT3040_04003</name>
</gene>
<evidence type="ECO:0000313" key="1">
    <source>
        <dbReference type="EMBL" id="GBG09359.1"/>
    </source>
</evidence>
<name>A0A2R5EUK4_9BACL</name>
<dbReference type="AlphaFoldDB" id="A0A2R5EUK4"/>
<dbReference type="InterPro" id="IPR009057">
    <property type="entry name" value="Homeodomain-like_sf"/>
</dbReference>